<reference evidence="1" key="1">
    <citation type="journal article" date="2014" name="Front. Microbiol.">
        <title>High frequency of phylogenetically diverse reductive dehalogenase-homologous genes in deep subseafloor sedimentary metagenomes.</title>
        <authorList>
            <person name="Kawai M."/>
            <person name="Futagami T."/>
            <person name="Toyoda A."/>
            <person name="Takaki Y."/>
            <person name="Nishi S."/>
            <person name="Hori S."/>
            <person name="Arai W."/>
            <person name="Tsubouchi T."/>
            <person name="Morono Y."/>
            <person name="Uchiyama I."/>
            <person name="Ito T."/>
            <person name="Fujiyama A."/>
            <person name="Inagaki F."/>
            <person name="Takami H."/>
        </authorList>
    </citation>
    <scope>NUCLEOTIDE SEQUENCE</scope>
    <source>
        <strain evidence="1">Expedition CK06-06</strain>
    </source>
</reference>
<accession>X1U821</accession>
<proteinExistence type="predicted"/>
<dbReference type="AlphaFoldDB" id="X1U821"/>
<name>X1U821_9ZZZZ</name>
<organism evidence="1">
    <name type="scientific">marine sediment metagenome</name>
    <dbReference type="NCBI Taxonomy" id="412755"/>
    <lineage>
        <taxon>unclassified sequences</taxon>
        <taxon>metagenomes</taxon>
        <taxon>ecological metagenomes</taxon>
    </lineage>
</organism>
<evidence type="ECO:0000313" key="1">
    <source>
        <dbReference type="EMBL" id="GAI99771.1"/>
    </source>
</evidence>
<protein>
    <submittedName>
        <fullName evidence="1">Uncharacterized protein</fullName>
    </submittedName>
</protein>
<feature type="non-terminal residue" evidence="1">
    <location>
        <position position="1"/>
    </location>
</feature>
<gene>
    <name evidence="1" type="ORF">S12H4_27749</name>
</gene>
<comment type="caution">
    <text evidence="1">The sequence shown here is derived from an EMBL/GenBank/DDBJ whole genome shotgun (WGS) entry which is preliminary data.</text>
</comment>
<sequence length="65" mass="7187">NIECSGYRTPVKNLYLCGASTYPGGMVLLGGGYNAVRVVAEDLGIEPWWTEPDYIARARERKLVP</sequence>
<dbReference type="EMBL" id="BARW01015861">
    <property type="protein sequence ID" value="GAI99771.1"/>
    <property type="molecule type" value="Genomic_DNA"/>
</dbReference>